<sequence length="437" mass="49868">MSQPKITTFANELLDKIFAYLVDKDDWRALCTTHRSFTASGQRFIFGDIEIPAQHRSSSTARCSLLLRALTDSPHLVELVQTLQIDCCLEDNLVLEQDAIRAILAKIQSLQRLNVFIVEQPELHLTTAFTSYDIAYMLRNQPTIKEIVINCPERRLYNARALFTLASATTLYVRHNTSQRICLMWSSEAAKKIWHVSFENLKSIDYAPIIAPIAAAKFGGTPKPEKLRFTWSTRDSFIPFDACIQGLVQTQHTLRELTILPDTIYAGTLRSWKSADFSTFTALEILRVPALALFEPVSCSSLATDDERTVWEDRDDITHLLPPNLRELELWFKHPAGIFATGWKYLSKFQELPEDERMLSFGWILALLQMRSLWKVRLSEVLCNHVATDVERTGSCPTHRHTLPDAVGRAFREAETELEIEVLETEGRKLRCGCEGH</sequence>
<comment type="caution">
    <text evidence="1">The sequence shown here is derived from an EMBL/GenBank/DDBJ whole genome shotgun (WGS) entry which is preliminary data.</text>
</comment>
<proteinExistence type="predicted"/>
<gene>
    <name evidence="1" type="ORF">ACET3X_007143</name>
</gene>
<dbReference type="RefSeq" id="XP_069305911.1">
    <property type="nucleotide sequence ID" value="XM_069453350.1"/>
</dbReference>
<dbReference type="Proteomes" id="UP001578633">
    <property type="component" value="Chromosome 6"/>
</dbReference>
<reference evidence="1 2" key="1">
    <citation type="submission" date="2024-09" db="EMBL/GenBank/DDBJ databases">
        <title>T2T genomes of carrot and Alternaria dauci and their utility for understanding host-pathogen interaction during carrot leaf blight disease.</title>
        <authorList>
            <person name="Liu W."/>
            <person name="Xu S."/>
            <person name="Ou C."/>
            <person name="Liu X."/>
            <person name="Zhuang F."/>
            <person name="Deng X.W."/>
        </authorList>
    </citation>
    <scope>NUCLEOTIDE SEQUENCE [LARGE SCALE GENOMIC DNA]</scope>
    <source>
        <strain evidence="1 2">A2016</strain>
    </source>
</reference>
<dbReference type="EMBL" id="JBHGVX010000006">
    <property type="protein sequence ID" value="KAL1795327.1"/>
    <property type="molecule type" value="Genomic_DNA"/>
</dbReference>
<evidence type="ECO:0000313" key="2">
    <source>
        <dbReference type="Proteomes" id="UP001578633"/>
    </source>
</evidence>
<keyword evidence="2" id="KW-1185">Reference proteome</keyword>
<name>A0ABR3UGK0_9PLEO</name>
<evidence type="ECO:0008006" key="3">
    <source>
        <dbReference type="Google" id="ProtNLM"/>
    </source>
</evidence>
<accession>A0ABR3UGK0</accession>
<evidence type="ECO:0000313" key="1">
    <source>
        <dbReference type="EMBL" id="KAL1795327.1"/>
    </source>
</evidence>
<protein>
    <recommendedName>
        <fullName evidence="3">F-box domain-containing protein</fullName>
    </recommendedName>
</protein>
<dbReference type="GeneID" id="96087465"/>
<organism evidence="1 2">
    <name type="scientific">Alternaria dauci</name>
    <dbReference type="NCBI Taxonomy" id="48095"/>
    <lineage>
        <taxon>Eukaryota</taxon>
        <taxon>Fungi</taxon>
        <taxon>Dikarya</taxon>
        <taxon>Ascomycota</taxon>
        <taxon>Pezizomycotina</taxon>
        <taxon>Dothideomycetes</taxon>
        <taxon>Pleosporomycetidae</taxon>
        <taxon>Pleosporales</taxon>
        <taxon>Pleosporineae</taxon>
        <taxon>Pleosporaceae</taxon>
        <taxon>Alternaria</taxon>
        <taxon>Alternaria sect. Porri</taxon>
    </lineage>
</organism>